<dbReference type="AlphaFoldDB" id="A0A1H5VVU0"/>
<dbReference type="NCBIfam" id="TIGR00553">
    <property type="entry name" value="pabB"/>
    <property type="match status" value="1"/>
</dbReference>
<dbReference type="PANTHER" id="PTHR11236:SF50">
    <property type="entry name" value="AMINODEOXYCHORISMATE SYNTHASE COMPONENT 1"/>
    <property type="match status" value="1"/>
</dbReference>
<dbReference type="GO" id="GO:0046820">
    <property type="term" value="F:4-amino-4-deoxychorismate synthase activity"/>
    <property type="evidence" value="ECO:0007669"/>
    <property type="project" value="TreeGrafter"/>
</dbReference>
<dbReference type="EMBL" id="FNUZ01000002">
    <property type="protein sequence ID" value="SEF91415.1"/>
    <property type="molecule type" value="Genomic_DNA"/>
</dbReference>
<reference evidence="2 3" key="1">
    <citation type="submission" date="2016-10" db="EMBL/GenBank/DDBJ databases">
        <authorList>
            <person name="de Groot N.N."/>
        </authorList>
    </citation>
    <scope>NUCLEOTIDE SEQUENCE [LARGE SCALE GENOMIC DNA]</scope>
    <source>
        <strain evidence="2 3">DSM 26915</strain>
    </source>
</reference>
<keyword evidence="3" id="KW-1185">Reference proteome</keyword>
<dbReference type="Pfam" id="PF00425">
    <property type="entry name" value="Chorismate_bind"/>
    <property type="match status" value="1"/>
</dbReference>
<dbReference type="Gene3D" id="3.60.120.10">
    <property type="entry name" value="Anthranilate synthase"/>
    <property type="match status" value="1"/>
</dbReference>
<dbReference type="InterPro" id="IPR015890">
    <property type="entry name" value="Chorismate_C"/>
</dbReference>
<dbReference type="GO" id="GO:0000162">
    <property type="term" value="P:L-tryptophan biosynthetic process"/>
    <property type="evidence" value="ECO:0007669"/>
    <property type="project" value="TreeGrafter"/>
</dbReference>
<dbReference type="InterPro" id="IPR019999">
    <property type="entry name" value="Anth_synth_I-like"/>
</dbReference>
<evidence type="ECO:0000313" key="2">
    <source>
        <dbReference type="EMBL" id="SEF91415.1"/>
    </source>
</evidence>
<dbReference type="OrthoDB" id="9803598at2"/>
<proteinExistence type="predicted"/>
<dbReference type="PRINTS" id="PR00095">
    <property type="entry name" value="ANTSNTHASEI"/>
</dbReference>
<dbReference type="GO" id="GO:0009396">
    <property type="term" value="P:folic acid-containing compound biosynthetic process"/>
    <property type="evidence" value="ECO:0007669"/>
    <property type="project" value="InterPro"/>
</dbReference>
<evidence type="ECO:0000313" key="3">
    <source>
        <dbReference type="Proteomes" id="UP000236752"/>
    </source>
</evidence>
<dbReference type="InterPro" id="IPR005802">
    <property type="entry name" value="ADC_synth_comp_1"/>
</dbReference>
<dbReference type="NCBIfam" id="NF005698">
    <property type="entry name" value="PRK07508.1"/>
    <property type="match status" value="1"/>
</dbReference>
<evidence type="ECO:0000259" key="1">
    <source>
        <dbReference type="Pfam" id="PF00425"/>
    </source>
</evidence>
<sequence>MKKVVFDKGPLGADSCFSQPSKVIRADTPDDVPAAFAAMENARSEGKWLAGFASYELGYLFSHKLRDLMPADRRVPFMCFGVFEEPVQRPISDTSQSTLSDLMPEWAEAQYEHAFKGLRDYIAAGDCYQANLTFPIAAKATGTPEALYHALRDRQAVQFGAYLELEDFNILSRSPELFFKINEHGQLTTRPMKGTAPRGATPEEDAALARDLAASEKNRAENLMIVDLLRNDVSRISEVGSVKVPRLFHVETYETVHQMVSDVTAQLLPDLTVFDIFQALFPCGSITGAPKIRAMQILAELEDTARDVYCGAIGWIAPDARMEFSVAIRSLIHWPDGRVRFNVGGGVVYDSTAGGEYEEALWKARFAELAPTT</sequence>
<accession>A0A1H5VVU0</accession>
<dbReference type="RefSeq" id="WP_103910288.1">
    <property type="nucleotide sequence ID" value="NZ_FNUZ01000002.1"/>
</dbReference>
<name>A0A1H5VVU0_9RHOB</name>
<dbReference type="PANTHER" id="PTHR11236">
    <property type="entry name" value="AMINOBENZOATE/ANTHRANILATE SYNTHASE"/>
    <property type="match status" value="1"/>
</dbReference>
<dbReference type="InterPro" id="IPR005801">
    <property type="entry name" value="ADC_synthase"/>
</dbReference>
<dbReference type="Proteomes" id="UP000236752">
    <property type="component" value="Unassembled WGS sequence"/>
</dbReference>
<dbReference type="SUPFAM" id="SSF56322">
    <property type="entry name" value="ADC synthase"/>
    <property type="match status" value="1"/>
</dbReference>
<gene>
    <name evidence="2" type="ORF">SAMN04488045_1207</name>
</gene>
<feature type="domain" description="Chorismate-utilising enzyme C-terminal" evidence="1">
    <location>
        <begin position="108"/>
        <end position="362"/>
    </location>
</feature>
<protein>
    <submittedName>
        <fullName evidence="2">Para-aminobenzoate synthetase component 1</fullName>
    </submittedName>
</protein>
<organism evidence="2 3">
    <name type="scientific">Thalassococcus halodurans</name>
    <dbReference type="NCBI Taxonomy" id="373675"/>
    <lineage>
        <taxon>Bacteria</taxon>
        <taxon>Pseudomonadati</taxon>
        <taxon>Pseudomonadota</taxon>
        <taxon>Alphaproteobacteria</taxon>
        <taxon>Rhodobacterales</taxon>
        <taxon>Roseobacteraceae</taxon>
        <taxon>Thalassococcus</taxon>
    </lineage>
</organism>